<keyword evidence="2" id="KW-1185">Reference proteome</keyword>
<evidence type="ECO:0000313" key="2">
    <source>
        <dbReference type="Proteomes" id="UP000284531"/>
    </source>
</evidence>
<dbReference type="EMBL" id="RAPQ01000010">
    <property type="protein sequence ID" value="RKE00128.1"/>
    <property type="molecule type" value="Genomic_DNA"/>
</dbReference>
<protein>
    <recommendedName>
        <fullName evidence="3">TonB-dependent receptor-like protein</fullName>
    </recommendedName>
</protein>
<accession>A0A419WXG2</accession>
<name>A0A419WXG2_9BACT</name>
<sequence length="124" mass="14395">MKKIILFLLLSTPILCKSQNLPKDRLSKVNVSKYERKNLHKEVKTLQQLIFNITASFQMFARDSTSNIIYKPIVIIDSKPYNDDNYPNIAFNDIKHFEIIKSYDGGYFINGKHANISIIIQTKD</sequence>
<dbReference type="RefSeq" id="WP_120240870.1">
    <property type="nucleotide sequence ID" value="NZ_RAPQ01000010.1"/>
</dbReference>
<organism evidence="1 2">
    <name type="scientific">Marinifilum flexuosum</name>
    <dbReference type="NCBI Taxonomy" id="1117708"/>
    <lineage>
        <taxon>Bacteria</taxon>
        <taxon>Pseudomonadati</taxon>
        <taxon>Bacteroidota</taxon>
        <taxon>Bacteroidia</taxon>
        <taxon>Marinilabiliales</taxon>
        <taxon>Marinifilaceae</taxon>
    </lineage>
</organism>
<dbReference type="AlphaFoldDB" id="A0A419WXG2"/>
<comment type="caution">
    <text evidence="1">The sequence shown here is derived from an EMBL/GenBank/DDBJ whole genome shotgun (WGS) entry which is preliminary data.</text>
</comment>
<gene>
    <name evidence="1" type="ORF">BXY64_3129</name>
</gene>
<evidence type="ECO:0000313" key="1">
    <source>
        <dbReference type="EMBL" id="RKE00128.1"/>
    </source>
</evidence>
<proteinExistence type="predicted"/>
<evidence type="ECO:0008006" key="3">
    <source>
        <dbReference type="Google" id="ProtNLM"/>
    </source>
</evidence>
<dbReference type="Proteomes" id="UP000284531">
    <property type="component" value="Unassembled WGS sequence"/>
</dbReference>
<reference evidence="1 2" key="1">
    <citation type="submission" date="2018-09" db="EMBL/GenBank/DDBJ databases">
        <title>Genomic Encyclopedia of Archaeal and Bacterial Type Strains, Phase II (KMG-II): from individual species to whole genera.</title>
        <authorList>
            <person name="Goeker M."/>
        </authorList>
    </citation>
    <scope>NUCLEOTIDE SEQUENCE [LARGE SCALE GENOMIC DNA]</scope>
    <source>
        <strain evidence="1 2">DSM 21950</strain>
    </source>
</reference>